<proteinExistence type="predicted"/>
<dbReference type="EMBL" id="CAUOFW020003258">
    <property type="protein sequence ID" value="CAK9158872.1"/>
    <property type="molecule type" value="Genomic_DNA"/>
</dbReference>
<evidence type="ECO:0000313" key="2">
    <source>
        <dbReference type="Proteomes" id="UP001642360"/>
    </source>
</evidence>
<evidence type="ECO:0000313" key="1">
    <source>
        <dbReference type="EMBL" id="CAK9158872.1"/>
    </source>
</evidence>
<sequence length="73" mass="8259">MHLVEAVNIDRSRWISLIVNRLVVDFLGLVRWSLVAGAVADRRLQSKTPCLPPWLLDCWSLVMVVVPSATVIY</sequence>
<accession>A0ABC8SNV8</accession>
<reference evidence="1 2" key="1">
    <citation type="submission" date="2024-02" db="EMBL/GenBank/DDBJ databases">
        <authorList>
            <person name="Vignale AGUSTIN F."/>
            <person name="Sosa J E."/>
            <person name="Modenutti C."/>
        </authorList>
    </citation>
    <scope>NUCLEOTIDE SEQUENCE [LARGE SCALE GENOMIC DNA]</scope>
</reference>
<comment type="caution">
    <text evidence="1">The sequence shown here is derived from an EMBL/GenBank/DDBJ whole genome shotgun (WGS) entry which is preliminary data.</text>
</comment>
<keyword evidence="2" id="KW-1185">Reference proteome</keyword>
<dbReference type="AlphaFoldDB" id="A0ABC8SNV8"/>
<gene>
    <name evidence="1" type="ORF">ILEXP_LOCUS27537</name>
</gene>
<organism evidence="1 2">
    <name type="scientific">Ilex paraguariensis</name>
    <name type="common">yerba mate</name>
    <dbReference type="NCBI Taxonomy" id="185542"/>
    <lineage>
        <taxon>Eukaryota</taxon>
        <taxon>Viridiplantae</taxon>
        <taxon>Streptophyta</taxon>
        <taxon>Embryophyta</taxon>
        <taxon>Tracheophyta</taxon>
        <taxon>Spermatophyta</taxon>
        <taxon>Magnoliopsida</taxon>
        <taxon>eudicotyledons</taxon>
        <taxon>Gunneridae</taxon>
        <taxon>Pentapetalae</taxon>
        <taxon>asterids</taxon>
        <taxon>campanulids</taxon>
        <taxon>Aquifoliales</taxon>
        <taxon>Aquifoliaceae</taxon>
        <taxon>Ilex</taxon>
    </lineage>
</organism>
<name>A0ABC8SNV8_9AQUA</name>
<dbReference type="Proteomes" id="UP001642360">
    <property type="component" value="Unassembled WGS sequence"/>
</dbReference>
<protein>
    <submittedName>
        <fullName evidence="1">Uncharacterized protein</fullName>
    </submittedName>
</protein>